<accession>A0A6J3MJ07</accession>
<dbReference type="GeneID" id="54358474"/>
<dbReference type="InterPro" id="IPR014017">
    <property type="entry name" value="DNA_helicase_UvrD-like_C"/>
</dbReference>
<dbReference type="Gene3D" id="3.40.50.300">
    <property type="entry name" value="P-loop containing nucleotide triphosphate hydrolases"/>
    <property type="match status" value="2"/>
</dbReference>
<keyword evidence="4 11" id="KW-0347">Helicase</keyword>
<feature type="compositionally biased region" description="Polar residues" evidence="12">
    <location>
        <begin position="935"/>
        <end position="948"/>
    </location>
</feature>
<evidence type="ECO:0000256" key="7">
    <source>
        <dbReference type="ARBA" id="ARBA00023235"/>
    </source>
</evidence>
<keyword evidence="6" id="KW-0238">DNA-binding</keyword>
<evidence type="ECO:0000256" key="1">
    <source>
        <dbReference type="ARBA" id="ARBA00009922"/>
    </source>
</evidence>
<evidence type="ECO:0000256" key="4">
    <source>
        <dbReference type="ARBA" id="ARBA00022806"/>
    </source>
</evidence>
<gene>
    <name evidence="16" type="ORF">K489DRAFT_310031</name>
</gene>
<dbReference type="OrthoDB" id="1470711at2759"/>
<dbReference type="Proteomes" id="UP000504637">
    <property type="component" value="Unplaced"/>
</dbReference>
<dbReference type="GO" id="GO:0000725">
    <property type="term" value="P:recombinational repair"/>
    <property type="evidence" value="ECO:0007669"/>
    <property type="project" value="TreeGrafter"/>
</dbReference>
<dbReference type="Gene3D" id="1.10.10.160">
    <property type="match status" value="1"/>
</dbReference>
<evidence type="ECO:0000256" key="3">
    <source>
        <dbReference type="ARBA" id="ARBA00022801"/>
    </source>
</evidence>
<dbReference type="GO" id="GO:0005524">
    <property type="term" value="F:ATP binding"/>
    <property type="evidence" value="ECO:0007669"/>
    <property type="project" value="UniProtKB-UniRule"/>
</dbReference>
<feature type="binding site" evidence="11">
    <location>
        <begin position="27"/>
        <end position="34"/>
    </location>
    <ligand>
        <name>ATP</name>
        <dbReference type="ChEBI" id="CHEBI:30616"/>
    </ligand>
</feature>
<organism evidence="16">
    <name type="scientific">Dissoconium aciculare CBS 342.82</name>
    <dbReference type="NCBI Taxonomy" id="1314786"/>
    <lineage>
        <taxon>Eukaryota</taxon>
        <taxon>Fungi</taxon>
        <taxon>Dikarya</taxon>
        <taxon>Ascomycota</taxon>
        <taxon>Pezizomycotina</taxon>
        <taxon>Dothideomycetes</taxon>
        <taxon>Dothideomycetidae</taxon>
        <taxon>Mycosphaerellales</taxon>
        <taxon>Dissoconiaceae</taxon>
        <taxon>Dissoconium</taxon>
    </lineage>
</organism>
<protein>
    <recommendedName>
        <fullName evidence="9">DNA 3'-5' helicase</fullName>
        <ecNumber evidence="9">5.6.2.4</ecNumber>
    </recommendedName>
</protein>
<dbReference type="RefSeq" id="XP_033464740.1">
    <property type="nucleotide sequence ID" value="XM_033600674.1"/>
</dbReference>
<feature type="region of interest" description="Disordered" evidence="12">
    <location>
        <begin position="914"/>
        <end position="973"/>
    </location>
</feature>
<dbReference type="GO" id="GO:0003677">
    <property type="term" value="F:DNA binding"/>
    <property type="evidence" value="ECO:0007669"/>
    <property type="project" value="UniProtKB-KW"/>
</dbReference>
<name>A0A6J3MJ07_9PEZI</name>
<dbReference type="SUPFAM" id="SSF52540">
    <property type="entry name" value="P-loop containing nucleoside triphosphate hydrolases"/>
    <property type="match status" value="1"/>
</dbReference>
<evidence type="ECO:0000259" key="14">
    <source>
        <dbReference type="PROSITE" id="PS51217"/>
    </source>
</evidence>
<dbReference type="PROSITE" id="PS51217">
    <property type="entry name" value="UVRD_HELICASE_CTER"/>
    <property type="match status" value="1"/>
</dbReference>
<feature type="domain" description="UvrD-like helicase ATP-binding" evidence="13">
    <location>
        <begin position="6"/>
        <end position="279"/>
    </location>
</feature>
<dbReference type="GO" id="GO:0005634">
    <property type="term" value="C:nucleus"/>
    <property type="evidence" value="ECO:0007669"/>
    <property type="project" value="TreeGrafter"/>
</dbReference>
<dbReference type="InterPro" id="IPR013986">
    <property type="entry name" value="DExx_box_DNA_helicase_dom_sf"/>
</dbReference>
<keyword evidence="7" id="KW-0413">Isomerase</keyword>
<dbReference type="InterPro" id="IPR027417">
    <property type="entry name" value="P-loop_NTPase"/>
</dbReference>
<dbReference type="EC" id="5.6.2.4" evidence="9"/>
<comment type="similarity">
    <text evidence="1">Belongs to the helicase family. UvrD subfamily.</text>
</comment>
<feature type="domain" description="UvrD-like helicase C-terminal" evidence="14">
    <location>
        <begin position="280"/>
        <end position="595"/>
    </location>
</feature>
<evidence type="ECO:0000313" key="16">
    <source>
        <dbReference type="RefSeq" id="XP_033464740.1"/>
    </source>
</evidence>
<evidence type="ECO:0000259" key="13">
    <source>
        <dbReference type="PROSITE" id="PS51198"/>
    </source>
</evidence>
<evidence type="ECO:0000256" key="9">
    <source>
        <dbReference type="ARBA" id="ARBA00034808"/>
    </source>
</evidence>
<proteinExistence type="inferred from homology"/>
<comment type="catalytic activity">
    <reaction evidence="8">
        <text>Couples ATP hydrolysis with the unwinding of duplex DNA by translocating in the 3'-5' direction.</text>
        <dbReference type="EC" id="5.6.2.4"/>
    </reaction>
</comment>
<dbReference type="PROSITE" id="PS51198">
    <property type="entry name" value="UVRD_HELICASE_ATP_BIND"/>
    <property type="match status" value="1"/>
</dbReference>
<reference evidence="16" key="1">
    <citation type="submission" date="2020-01" db="EMBL/GenBank/DDBJ databases">
        <authorList>
            <consortium name="DOE Joint Genome Institute"/>
            <person name="Haridas S."/>
            <person name="Albert R."/>
            <person name="Binder M."/>
            <person name="Bloem J."/>
            <person name="Labutti K."/>
            <person name="Salamov A."/>
            <person name="Andreopoulos B."/>
            <person name="Baker S.E."/>
            <person name="Barry K."/>
            <person name="Bills G."/>
            <person name="Bluhm B.H."/>
            <person name="Cannon C."/>
            <person name="Castanera R."/>
            <person name="Culley D.E."/>
            <person name="Daum C."/>
            <person name="Ezra D."/>
            <person name="Gonzalez J.B."/>
            <person name="Henrissat B."/>
            <person name="Kuo A."/>
            <person name="Liang C."/>
            <person name="Lipzen A."/>
            <person name="Lutzoni F."/>
            <person name="Magnuson J."/>
            <person name="Mondo S."/>
            <person name="Nolan M."/>
            <person name="Ohm R."/>
            <person name="Pangilinan J."/>
            <person name="Park H.-J."/>
            <person name="Ramirez L."/>
            <person name="Alfaro M."/>
            <person name="Sun H."/>
            <person name="Tritt A."/>
            <person name="Yoshinaga Y."/>
            <person name="Zwiers L.-H."/>
            <person name="Turgeon B.G."/>
            <person name="Goodwin S.B."/>
            <person name="Spatafora J.W."/>
            <person name="Crous P.W."/>
            <person name="Grigoriev I.V."/>
        </authorList>
    </citation>
    <scope>NUCLEOTIDE SEQUENCE</scope>
    <source>
        <strain evidence="16">CBS 342.82</strain>
    </source>
</reference>
<evidence type="ECO:0000256" key="8">
    <source>
        <dbReference type="ARBA" id="ARBA00034617"/>
    </source>
</evidence>
<dbReference type="InterPro" id="IPR000212">
    <property type="entry name" value="DNA_helicase_UvrD/REP"/>
</dbReference>
<evidence type="ECO:0000256" key="10">
    <source>
        <dbReference type="ARBA" id="ARBA00048988"/>
    </source>
</evidence>
<evidence type="ECO:0000256" key="6">
    <source>
        <dbReference type="ARBA" id="ARBA00023125"/>
    </source>
</evidence>
<dbReference type="CDD" id="cd18807">
    <property type="entry name" value="SF1_C_UvrD"/>
    <property type="match status" value="1"/>
</dbReference>
<evidence type="ECO:0000256" key="12">
    <source>
        <dbReference type="SAM" id="MobiDB-lite"/>
    </source>
</evidence>
<dbReference type="GO" id="GO:0016787">
    <property type="term" value="F:hydrolase activity"/>
    <property type="evidence" value="ECO:0007669"/>
    <property type="project" value="UniProtKB-UniRule"/>
</dbReference>
<dbReference type="CDD" id="cd17932">
    <property type="entry name" value="DEXQc_UvrD"/>
    <property type="match status" value="1"/>
</dbReference>
<keyword evidence="5 11" id="KW-0067">ATP-binding</keyword>
<evidence type="ECO:0000313" key="15">
    <source>
        <dbReference type="Proteomes" id="UP000504637"/>
    </source>
</evidence>
<reference evidence="16" key="2">
    <citation type="submission" date="2020-04" db="EMBL/GenBank/DDBJ databases">
        <authorList>
            <consortium name="NCBI Genome Project"/>
        </authorList>
    </citation>
    <scope>NUCLEOTIDE SEQUENCE</scope>
    <source>
        <strain evidence="16">CBS 342.82</strain>
    </source>
</reference>
<dbReference type="PANTHER" id="PTHR11070">
    <property type="entry name" value="UVRD / RECB / PCRA DNA HELICASE FAMILY MEMBER"/>
    <property type="match status" value="1"/>
</dbReference>
<dbReference type="GO" id="GO:0043138">
    <property type="term" value="F:3'-5' DNA helicase activity"/>
    <property type="evidence" value="ECO:0007669"/>
    <property type="project" value="UniProtKB-EC"/>
</dbReference>
<feature type="region of interest" description="Disordered" evidence="12">
    <location>
        <begin position="704"/>
        <end position="724"/>
    </location>
</feature>
<evidence type="ECO:0000256" key="5">
    <source>
        <dbReference type="ARBA" id="ARBA00022840"/>
    </source>
</evidence>
<reference evidence="16" key="3">
    <citation type="submission" date="2025-08" db="UniProtKB">
        <authorList>
            <consortium name="RefSeq"/>
        </authorList>
    </citation>
    <scope>IDENTIFICATION</scope>
    <source>
        <strain evidence="16">CBS 342.82</strain>
    </source>
</reference>
<keyword evidence="3 11" id="KW-0378">Hydrolase</keyword>
<dbReference type="AlphaFoldDB" id="A0A6J3MJ07"/>
<evidence type="ECO:0000256" key="2">
    <source>
        <dbReference type="ARBA" id="ARBA00022741"/>
    </source>
</evidence>
<dbReference type="Gene3D" id="1.10.486.10">
    <property type="entry name" value="PCRA, domain 4"/>
    <property type="match status" value="1"/>
</dbReference>
<dbReference type="Pfam" id="PF00580">
    <property type="entry name" value="UvrD-helicase"/>
    <property type="match status" value="1"/>
</dbReference>
<comment type="catalytic activity">
    <reaction evidence="10">
        <text>ATP + H2O = ADP + phosphate + H(+)</text>
        <dbReference type="Rhea" id="RHEA:13065"/>
        <dbReference type="ChEBI" id="CHEBI:15377"/>
        <dbReference type="ChEBI" id="CHEBI:15378"/>
        <dbReference type="ChEBI" id="CHEBI:30616"/>
        <dbReference type="ChEBI" id="CHEBI:43474"/>
        <dbReference type="ChEBI" id="CHEBI:456216"/>
        <dbReference type="EC" id="5.6.2.4"/>
    </reaction>
</comment>
<dbReference type="Pfam" id="PF13361">
    <property type="entry name" value="UvrD_C"/>
    <property type="match status" value="1"/>
</dbReference>
<dbReference type="InterPro" id="IPR014016">
    <property type="entry name" value="UvrD-like_ATP-bd"/>
</dbReference>
<keyword evidence="2 11" id="KW-0547">Nucleotide-binding</keyword>
<evidence type="ECO:0000256" key="11">
    <source>
        <dbReference type="PROSITE-ProRule" id="PRU00560"/>
    </source>
</evidence>
<keyword evidence="15" id="KW-1185">Reference proteome</keyword>
<dbReference type="PANTHER" id="PTHR11070:SF2">
    <property type="entry name" value="ATP-DEPENDENT DNA HELICASE SRS2"/>
    <property type="match status" value="1"/>
</dbReference>
<sequence length="973" mass="108187">MDNFLKGLNAAQLEAVTSSASVLQVLAPPGSGKTKTLTARVAHLVVEQHLQPWNIIVCTFTVKASKEMKDRIKAVVGEKMSKQILLGTFHSVALRYLKHYGHHIGLAKDFTVADSSDTKAILKRIIKRLGLSFEPGQVLGRISAKKAKGSIADRPDNASKTAEQQDFLTLFGEYEAALAESDLLDYDDLLLRCCELLKSHPACVSNIQAVLIDEFQDTNNVQYDLMSLFAQQKNTITIVGDPDQSIYGFRSAEIKNLTRMKVQWPETITVNLEDNYRSSGAILLAAQSVIEQDENRPQKKLQATHKFGFRPVLRKLPSAYAEADWLVSELRRVQIMCGNMLLASDFAILLRSSALSRIIEAALGRAGVPYRMVGGLRFYDRYEVKLIIDYLRVIHNPSNNEAVERIINVPSRKIGAETIKKLQEEARSKGSTLWDLVLGISQGRVQTKIKMNQPAQKGLDTFVNVILTARKRHCGTEQLPPSVVELITTISQKISLQEHLKAKDAGDEKAYEARWANVEELMTQAQDLSAEKMMELVEADRLPVIKNIDQNESGREDFLAMFLANIALASASEQRSETEEEVPQVTISTIHAAKGLEWPVVFVPACYEGSIPHSRAEDNDEERRLLYVAMTRAQALLYLSCPVQNSQHGETTLSSFLSQSGFHTFCEEHGPSLPPNAVVGLSETLHRIVPDAASLAAAKKGLDNDEDNHWPLNGEPPLGSSGEWRAASTDWSAQGEHSINRPVAWTSARSVMNEDAQSLPSAPLVPNSGFRSAKDRYEDIRKEQEEELLRKIDQKAVERKKLIEAPKGKKRQMQGHDTIASFFTKKSKLAVVPADHQPPQRAVENSRQMSPLQDVTNTLLANSSVTSSVLTSAPLLHKPRTAPRPRQIVVNDDVDQKQDDTRYVFLSSSPVRNREFDERPIEPVAPKPAPVAGSQGFQAASTFHTTSMEKVAPQRRTLGINRSLQGWLPKRRP</sequence>